<accession>A0A811U9R1</accession>
<protein>
    <submittedName>
        <fullName evidence="1">(Mediterranean fruit fly) hypothetical protein</fullName>
    </submittedName>
</protein>
<dbReference type="EMBL" id="CAJHJT010000001">
    <property type="protein sequence ID" value="CAD6995240.1"/>
    <property type="molecule type" value="Genomic_DNA"/>
</dbReference>
<reference evidence="1" key="1">
    <citation type="submission" date="2020-11" db="EMBL/GenBank/DDBJ databases">
        <authorList>
            <person name="Whitehead M."/>
        </authorList>
    </citation>
    <scope>NUCLEOTIDE SEQUENCE</scope>
    <source>
        <strain evidence="1">EGII</strain>
    </source>
</reference>
<dbReference type="Proteomes" id="UP000606786">
    <property type="component" value="Unassembled WGS sequence"/>
</dbReference>
<evidence type="ECO:0000313" key="1">
    <source>
        <dbReference type="EMBL" id="CAD6995240.1"/>
    </source>
</evidence>
<name>A0A811U9R1_CERCA</name>
<dbReference type="AlphaFoldDB" id="A0A811U9R1"/>
<feature type="non-terminal residue" evidence="1">
    <location>
        <position position="1"/>
    </location>
</feature>
<evidence type="ECO:0000313" key="2">
    <source>
        <dbReference type="Proteomes" id="UP000606786"/>
    </source>
</evidence>
<proteinExistence type="predicted"/>
<keyword evidence="2" id="KW-1185">Reference proteome</keyword>
<feature type="non-terminal residue" evidence="1">
    <location>
        <position position="51"/>
    </location>
</feature>
<comment type="caution">
    <text evidence="1">The sequence shown here is derived from an EMBL/GenBank/DDBJ whole genome shotgun (WGS) entry which is preliminary data.</text>
</comment>
<gene>
    <name evidence="1" type="ORF">CCAP1982_LOCUS3959</name>
</gene>
<sequence length="51" mass="5438">QHHREGATASFLEASLAKEKQTGKVRAELHQHSLIAKLVLCFAAAASALVV</sequence>
<organism evidence="1 2">
    <name type="scientific">Ceratitis capitata</name>
    <name type="common">Mediterranean fruit fly</name>
    <name type="synonym">Tephritis capitata</name>
    <dbReference type="NCBI Taxonomy" id="7213"/>
    <lineage>
        <taxon>Eukaryota</taxon>
        <taxon>Metazoa</taxon>
        <taxon>Ecdysozoa</taxon>
        <taxon>Arthropoda</taxon>
        <taxon>Hexapoda</taxon>
        <taxon>Insecta</taxon>
        <taxon>Pterygota</taxon>
        <taxon>Neoptera</taxon>
        <taxon>Endopterygota</taxon>
        <taxon>Diptera</taxon>
        <taxon>Brachycera</taxon>
        <taxon>Muscomorpha</taxon>
        <taxon>Tephritoidea</taxon>
        <taxon>Tephritidae</taxon>
        <taxon>Ceratitis</taxon>
        <taxon>Ceratitis</taxon>
    </lineage>
</organism>